<protein>
    <submittedName>
        <fullName evidence="3">SAM-dependent MidA family methyltransferase</fullName>
    </submittedName>
</protein>
<comment type="caution">
    <text evidence="3">The sequence shown here is derived from an EMBL/GenBank/DDBJ whole genome shotgun (WGS) entry which is preliminary data.</text>
</comment>
<dbReference type="InterPro" id="IPR003788">
    <property type="entry name" value="NDUFAF7"/>
</dbReference>
<organism evidence="3 4">
    <name type="scientific">Yimella lutea</name>
    <dbReference type="NCBI Taxonomy" id="587872"/>
    <lineage>
        <taxon>Bacteria</taxon>
        <taxon>Bacillati</taxon>
        <taxon>Actinomycetota</taxon>
        <taxon>Actinomycetes</taxon>
        <taxon>Micrococcales</taxon>
        <taxon>Dermacoccaceae</taxon>
        <taxon>Yimella</taxon>
    </lineage>
</organism>
<keyword evidence="4" id="KW-1185">Reference proteome</keyword>
<dbReference type="GO" id="GO:0008168">
    <property type="term" value="F:methyltransferase activity"/>
    <property type="evidence" value="ECO:0007669"/>
    <property type="project" value="UniProtKB-KW"/>
</dbReference>
<sequence length="321" mass="35250">MPNSPSTRPLRQAWHEALYGADGFYRQPGGPAAHFSTSAQGLPGVDELLAECIIAIAEEHRLDHVVEIGCGRGELLALIAQRSKRLQLTGVDVVDRPAGLPASVEWVRSPGGEGLPDELTDLRSTLVLAHEWLDVVPCEIAVTTCDGLRVLEVAPDGGSRPGRELSDREREWCEQHWPDAQAAEIGTTRDDAYCELRSRIADGLLICVDYGHTIEDRPTDSTFTGYRAGAICEPRFDGSTDLTAHVSMDSLGVPELLQQKDIAARYLVIPDRPDHELARMDPTKYLLMLRRRSAYATFTEPAGLGAFYWSLERVTSSDATS</sequence>
<dbReference type="Pfam" id="PF02636">
    <property type="entry name" value="Methyltransf_28"/>
    <property type="match status" value="1"/>
</dbReference>
<evidence type="ECO:0000256" key="1">
    <source>
        <dbReference type="ARBA" id="ARBA00022603"/>
    </source>
</evidence>
<dbReference type="InterPro" id="IPR029063">
    <property type="entry name" value="SAM-dependent_MTases_sf"/>
</dbReference>
<accession>A0A542EDI5</accession>
<dbReference type="InterPro" id="IPR038375">
    <property type="entry name" value="NDUFAF7_sf"/>
</dbReference>
<dbReference type="RefSeq" id="WP_168990182.1">
    <property type="nucleotide sequence ID" value="NZ_BAABCI010000015.1"/>
</dbReference>
<evidence type="ECO:0000313" key="4">
    <source>
        <dbReference type="Proteomes" id="UP000320806"/>
    </source>
</evidence>
<reference evidence="3 4" key="1">
    <citation type="submission" date="2019-06" db="EMBL/GenBank/DDBJ databases">
        <title>Sequencing the genomes of 1000 actinobacteria strains.</title>
        <authorList>
            <person name="Klenk H.-P."/>
        </authorList>
    </citation>
    <scope>NUCLEOTIDE SEQUENCE [LARGE SCALE GENOMIC DNA]</scope>
    <source>
        <strain evidence="3 4">DSM 19828</strain>
    </source>
</reference>
<dbReference type="Proteomes" id="UP000320806">
    <property type="component" value="Unassembled WGS sequence"/>
</dbReference>
<dbReference type="SUPFAM" id="SSF53335">
    <property type="entry name" value="S-adenosyl-L-methionine-dependent methyltransferases"/>
    <property type="match status" value="1"/>
</dbReference>
<evidence type="ECO:0000256" key="2">
    <source>
        <dbReference type="ARBA" id="ARBA00022679"/>
    </source>
</evidence>
<evidence type="ECO:0000313" key="3">
    <source>
        <dbReference type="EMBL" id="TQJ13393.1"/>
    </source>
</evidence>
<keyword evidence="2 3" id="KW-0808">Transferase</keyword>
<dbReference type="AlphaFoldDB" id="A0A542EDI5"/>
<keyword evidence="1 3" id="KW-0489">Methyltransferase</keyword>
<dbReference type="EMBL" id="VFMO01000001">
    <property type="protein sequence ID" value="TQJ13393.1"/>
    <property type="molecule type" value="Genomic_DNA"/>
</dbReference>
<gene>
    <name evidence="3" type="ORF">FB459_0810</name>
</gene>
<dbReference type="GO" id="GO:0032259">
    <property type="term" value="P:methylation"/>
    <property type="evidence" value="ECO:0007669"/>
    <property type="project" value="UniProtKB-KW"/>
</dbReference>
<proteinExistence type="predicted"/>
<dbReference type="Gene3D" id="3.40.50.12710">
    <property type="match status" value="1"/>
</dbReference>
<name>A0A542EDI5_9MICO</name>